<proteinExistence type="predicted"/>
<evidence type="ECO:0000313" key="4">
    <source>
        <dbReference type="Proteomes" id="UP000317894"/>
    </source>
</evidence>
<dbReference type="OrthoDB" id="7356451at2"/>
<keyword evidence="1" id="KW-1133">Transmembrane helix</keyword>
<name>A0A552UGH4_9SPHN</name>
<evidence type="ECO:0000256" key="1">
    <source>
        <dbReference type="SAM" id="Phobius"/>
    </source>
</evidence>
<feature type="transmembrane region" description="Helical" evidence="1">
    <location>
        <begin position="20"/>
        <end position="40"/>
    </location>
</feature>
<dbReference type="AlphaFoldDB" id="A0A552UGH4"/>
<protein>
    <submittedName>
        <fullName evidence="3">Pilus assembly protein</fullName>
    </submittedName>
</protein>
<dbReference type="Pfam" id="PF07811">
    <property type="entry name" value="TadE"/>
    <property type="match status" value="1"/>
</dbReference>
<comment type="caution">
    <text evidence="3">The sequence shown here is derived from an EMBL/GenBank/DDBJ whole genome shotgun (WGS) entry which is preliminary data.</text>
</comment>
<dbReference type="Proteomes" id="UP000317894">
    <property type="component" value="Unassembled WGS sequence"/>
</dbReference>
<dbReference type="EMBL" id="VJWA01000001">
    <property type="protein sequence ID" value="TRW17314.1"/>
    <property type="molecule type" value="Genomic_DNA"/>
</dbReference>
<evidence type="ECO:0000259" key="2">
    <source>
        <dbReference type="Pfam" id="PF07811"/>
    </source>
</evidence>
<accession>A0A552UGH4</accession>
<gene>
    <name evidence="3" type="ORF">FMM06_03820</name>
</gene>
<keyword evidence="4" id="KW-1185">Reference proteome</keyword>
<organism evidence="3 4">
    <name type="scientific">Glacieibacterium frigidum</name>
    <dbReference type="NCBI Taxonomy" id="2593303"/>
    <lineage>
        <taxon>Bacteria</taxon>
        <taxon>Pseudomonadati</taxon>
        <taxon>Pseudomonadota</taxon>
        <taxon>Alphaproteobacteria</taxon>
        <taxon>Sphingomonadales</taxon>
        <taxon>Sphingosinicellaceae</taxon>
        <taxon>Glacieibacterium</taxon>
    </lineage>
</organism>
<reference evidence="3 4" key="1">
    <citation type="submission" date="2019-07" db="EMBL/GenBank/DDBJ databases">
        <title>Novel species isolated from glacier.</title>
        <authorList>
            <person name="Liu Q."/>
            <person name="Xin Y.-H."/>
        </authorList>
    </citation>
    <scope>NUCLEOTIDE SEQUENCE [LARGE SCALE GENOMIC DNA]</scope>
    <source>
        <strain evidence="3 4">LB1R16</strain>
    </source>
</reference>
<feature type="domain" description="TadE-like" evidence="2">
    <location>
        <begin position="12"/>
        <end position="52"/>
    </location>
</feature>
<dbReference type="InterPro" id="IPR012495">
    <property type="entry name" value="TadE-like_dom"/>
</dbReference>
<evidence type="ECO:0000313" key="3">
    <source>
        <dbReference type="EMBL" id="TRW17314.1"/>
    </source>
</evidence>
<dbReference type="RefSeq" id="WP_143554859.1">
    <property type="nucleotide sequence ID" value="NZ_VJWA01000001.1"/>
</dbReference>
<keyword evidence="1" id="KW-0812">Transmembrane</keyword>
<keyword evidence="1" id="KW-0472">Membrane</keyword>
<sequence length="182" mass="18393">MSAARIWRARGGAVAVEFAIIAQVFAVIFAGTAEIGIIYLKRLQLNNTLAAATNYAMVNTAAVSSAGGAALATTLAAVLTDDGVAAPATVTIVVNNGPRRSILNGAATTAGTAADADRCYCPTATTTVTWGSPVTCGSACASGLRGGKFVELRVSRPHTALFSGFGGVRDGKIALMSLVQTE</sequence>